<dbReference type="SFLD" id="SFLDG01206">
    <property type="entry name" value="Xi.1"/>
    <property type="match status" value="1"/>
</dbReference>
<dbReference type="RefSeq" id="WP_092590995.1">
    <property type="nucleotide sequence ID" value="NZ_FMXN01000001.1"/>
</dbReference>
<dbReference type="InterPro" id="IPR036282">
    <property type="entry name" value="Glutathione-S-Trfase_C_sf"/>
</dbReference>
<dbReference type="InterPro" id="IPR004045">
    <property type="entry name" value="Glutathione_S-Trfase_N"/>
</dbReference>
<dbReference type="Proteomes" id="UP000199626">
    <property type="component" value="Unassembled WGS sequence"/>
</dbReference>
<dbReference type="PROSITE" id="PS50405">
    <property type="entry name" value="GST_CTER"/>
    <property type="match status" value="1"/>
</dbReference>
<dbReference type="CDD" id="cd03190">
    <property type="entry name" value="GST_C_Omega_like"/>
    <property type="match status" value="1"/>
</dbReference>
<protein>
    <submittedName>
        <fullName evidence="5">Putative glutathione S-transferase</fullName>
    </submittedName>
</protein>
<dbReference type="EMBL" id="FMXN01000001">
    <property type="protein sequence ID" value="SDB06577.1"/>
    <property type="molecule type" value="Genomic_DNA"/>
</dbReference>
<feature type="domain" description="GST C-terminal" evidence="4">
    <location>
        <begin position="163"/>
        <end position="290"/>
    </location>
</feature>
<sequence length="318" mass="36709">MGLLVNGQWHDTWYDTDSTGGKFERSKSQFRRWIEDDPLAQFPAVSGRYHLYVSYACPWAHRTLIMRTLKQLEEHISVSVVHPLMLEHGWEFADGALQDDVYGAQYLYELYRKADPNYSGRVTVPILWDKHQHTIVSNESADIIRMFNSAFNQLTGNSLNFCPADLRDAIDQMNEFVYHAVNNGVYRCGFATTQEAYEEAFHELFAALDTLERHLGQQRFLVGNQVTEADWRLFTTLVRFDAVYVGHFKTNLKRLVDYPHLWAYTRALYQVPGVAETVNMTHIKQHYYGSHGTINPTGVVPIGPELDFMTPHQRGEVL</sequence>
<evidence type="ECO:0000313" key="5">
    <source>
        <dbReference type="EMBL" id="SDB06577.1"/>
    </source>
</evidence>
<dbReference type="InterPro" id="IPR040079">
    <property type="entry name" value="Glutathione_S-Trfase"/>
</dbReference>
<dbReference type="InterPro" id="IPR047047">
    <property type="entry name" value="GST_Omega-like_C"/>
</dbReference>
<dbReference type="OrthoDB" id="9769158at2"/>
<dbReference type="SUPFAM" id="SSF52833">
    <property type="entry name" value="Thioredoxin-like"/>
    <property type="match status" value="1"/>
</dbReference>
<dbReference type="Gene3D" id="3.40.30.10">
    <property type="entry name" value="Glutaredoxin"/>
    <property type="match status" value="1"/>
</dbReference>
<accession>A0A1G6ADR9</accession>
<evidence type="ECO:0000259" key="4">
    <source>
        <dbReference type="PROSITE" id="PS50405"/>
    </source>
</evidence>
<dbReference type="SUPFAM" id="SSF47616">
    <property type="entry name" value="GST C-terminal domain-like"/>
    <property type="match status" value="1"/>
</dbReference>
<reference evidence="6" key="1">
    <citation type="submission" date="2016-10" db="EMBL/GenBank/DDBJ databases">
        <authorList>
            <person name="Varghese N."/>
            <person name="Submissions S."/>
        </authorList>
    </citation>
    <scope>NUCLEOTIDE SEQUENCE [LARGE SCALE GENOMIC DNA]</scope>
    <source>
        <strain evidence="6">CGMCC 1.10824</strain>
    </source>
</reference>
<dbReference type="Pfam" id="PF13410">
    <property type="entry name" value="GST_C_2"/>
    <property type="match status" value="1"/>
</dbReference>
<dbReference type="STRING" id="1159017.SAMN02927930_00294"/>
<feature type="active site" description="Nucleophile" evidence="1">
    <location>
        <position position="57"/>
    </location>
</feature>
<dbReference type="PANTHER" id="PTHR32419:SF6">
    <property type="entry name" value="GLUTATHIONE S-TRANSFERASE OMEGA-LIKE 1-RELATED"/>
    <property type="match status" value="1"/>
</dbReference>
<dbReference type="AlphaFoldDB" id="A0A1G6ADR9"/>
<evidence type="ECO:0000256" key="3">
    <source>
        <dbReference type="PIRSR" id="PIRSR015753-3"/>
    </source>
</evidence>
<dbReference type="GO" id="GO:0005737">
    <property type="term" value="C:cytoplasm"/>
    <property type="evidence" value="ECO:0007669"/>
    <property type="project" value="TreeGrafter"/>
</dbReference>
<evidence type="ECO:0000256" key="2">
    <source>
        <dbReference type="PIRSR" id="PIRSR015753-2"/>
    </source>
</evidence>
<organism evidence="5 6">
    <name type="scientific">Pseudidiomarina indica</name>
    <dbReference type="NCBI Taxonomy" id="1159017"/>
    <lineage>
        <taxon>Bacteria</taxon>
        <taxon>Pseudomonadati</taxon>
        <taxon>Pseudomonadota</taxon>
        <taxon>Gammaproteobacteria</taxon>
        <taxon>Alteromonadales</taxon>
        <taxon>Idiomarinaceae</taxon>
        <taxon>Pseudidiomarina</taxon>
    </lineage>
</organism>
<dbReference type="Pfam" id="PF13409">
    <property type="entry name" value="GST_N_2"/>
    <property type="match status" value="1"/>
</dbReference>
<proteinExistence type="predicted"/>
<name>A0A1G6ADR9_9GAMM</name>
<dbReference type="InterPro" id="IPR036249">
    <property type="entry name" value="Thioredoxin-like_sf"/>
</dbReference>
<feature type="active site" description="Proton donor/acceptor" evidence="1">
    <location>
        <position position="186"/>
    </location>
</feature>
<dbReference type="SFLD" id="SFLDS00019">
    <property type="entry name" value="Glutathione_Transferase_(cytos"/>
    <property type="match status" value="1"/>
</dbReference>
<evidence type="ECO:0000313" key="6">
    <source>
        <dbReference type="Proteomes" id="UP000199626"/>
    </source>
</evidence>
<dbReference type="PIRSF" id="PIRSF015753">
    <property type="entry name" value="GST"/>
    <property type="match status" value="1"/>
</dbReference>
<feature type="site" description="Lowers pKa of active site Cys" evidence="3">
    <location>
        <position position="287"/>
    </location>
</feature>
<dbReference type="PANTHER" id="PTHR32419">
    <property type="entry name" value="GLUTATHIONYL-HYDROQUINONE REDUCTASE"/>
    <property type="match status" value="1"/>
</dbReference>
<evidence type="ECO:0000256" key="1">
    <source>
        <dbReference type="PIRSR" id="PIRSR015753-1"/>
    </source>
</evidence>
<dbReference type="InterPro" id="IPR016639">
    <property type="entry name" value="GST_Omega/GSH"/>
</dbReference>
<feature type="site" description="Lowers pKa of active site Cys" evidence="3">
    <location>
        <position position="244"/>
    </location>
</feature>
<feature type="binding site" evidence="2">
    <location>
        <begin position="121"/>
        <end position="124"/>
    </location>
    <ligand>
        <name>glutathione</name>
        <dbReference type="ChEBI" id="CHEBI:57925"/>
    </ligand>
</feature>
<keyword evidence="5" id="KW-0808">Transferase</keyword>
<feature type="binding site" evidence="2">
    <location>
        <position position="90"/>
    </location>
    <ligand>
        <name>glutathione</name>
        <dbReference type="ChEBI" id="CHEBI:57925"/>
    </ligand>
</feature>
<feature type="binding site" evidence="2">
    <location>
        <begin position="139"/>
        <end position="140"/>
    </location>
    <ligand>
        <name>glutathione</name>
        <dbReference type="ChEBI" id="CHEBI:57925"/>
    </ligand>
</feature>
<gene>
    <name evidence="5" type="ORF">SAMN02927930_00294</name>
</gene>
<dbReference type="Gene3D" id="1.20.1050.10">
    <property type="match status" value="1"/>
</dbReference>
<keyword evidence="6" id="KW-1185">Reference proteome</keyword>
<dbReference type="FunFam" id="3.40.30.10:FF:000058">
    <property type="entry name" value="Glutathione S-transferase, omega"/>
    <property type="match status" value="1"/>
</dbReference>
<dbReference type="GO" id="GO:0004364">
    <property type="term" value="F:glutathione transferase activity"/>
    <property type="evidence" value="ECO:0007669"/>
    <property type="project" value="InterPro"/>
</dbReference>
<dbReference type="SFLD" id="SFLDG01148">
    <property type="entry name" value="Xi_(cytGST)"/>
    <property type="match status" value="1"/>
</dbReference>
<dbReference type="InterPro" id="IPR010987">
    <property type="entry name" value="Glutathione-S-Trfase_C-like"/>
</dbReference>